<dbReference type="AlphaFoldDB" id="A0A645D0K3"/>
<name>A0A645D0K3_9ZZZZ</name>
<accession>A0A645D0K3</accession>
<organism evidence="1">
    <name type="scientific">bioreactor metagenome</name>
    <dbReference type="NCBI Taxonomy" id="1076179"/>
    <lineage>
        <taxon>unclassified sequences</taxon>
        <taxon>metagenomes</taxon>
        <taxon>ecological metagenomes</taxon>
    </lineage>
</organism>
<reference evidence="1" key="1">
    <citation type="submission" date="2019-08" db="EMBL/GenBank/DDBJ databases">
        <authorList>
            <person name="Kucharzyk K."/>
            <person name="Murdoch R.W."/>
            <person name="Higgins S."/>
            <person name="Loffler F."/>
        </authorList>
    </citation>
    <scope>NUCLEOTIDE SEQUENCE</scope>
</reference>
<sequence length="74" mass="8209">MALFKMPCQQGKAGQQTEQVGQCDPFMSQMSDEAGQSGTRLETAEKNLVETDRDQPRQGNVQGCVMKQCDAQQR</sequence>
<evidence type="ECO:0000313" key="1">
    <source>
        <dbReference type="EMBL" id="MPM83040.1"/>
    </source>
</evidence>
<protein>
    <submittedName>
        <fullName evidence="1">Uncharacterized protein</fullName>
    </submittedName>
</protein>
<gene>
    <name evidence="1" type="ORF">SDC9_130103</name>
</gene>
<comment type="caution">
    <text evidence="1">The sequence shown here is derived from an EMBL/GenBank/DDBJ whole genome shotgun (WGS) entry which is preliminary data.</text>
</comment>
<proteinExistence type="predicted"/>
<dbReference type="EMBL" id="VSSQ01031944">
    <property type="protein sequence ID" value="MPM83040.1"/>
    <property type="molecule type" value="Genomic_DNA"/>
</dbReference>